<dbReference type="Proteomes" id="UP001635788">
    <property type="component" value="Unassembled WGS sequence"/>
</dbReference>
<name>A0ABW9L0Z4_XANCT</name>
<keyword evidence="4" id="KW-0812">Transmembrane</keyword>
<keyword evidence="4" id="KW-0472">Membrane</keyword>
<dbReference type="PANTHER" id="PTHR45138">
    <property type="entry name" value="REGULATORY COMPONENTS OF SENSORY TRANSDUCTION SYSTEM"/>
    <property type="match status" value="1"/>
</dbReference>
<dbReference type="EC" id="2.7.7.65" evidence="1"/>
<evidence type="ECO:0000259" key="5">
    <source>
        <dbReference type="SMART" id="SM00267"/>
    </source>
</evidence>
<evidence type="ECO:0000256" key="1">
    <source>
        <dbReference type="ARBA" id="ARBA00012528"/>
    </source>
</evidence>
<dbReference type="PANTHER" id="PTHR45138:SF9">
    <property type="entry name" value="DIGUANYLATE CYCLASE DGCM-RELATED"/>
    <property type="match status" value="1"/>
</dbReference>
<gene>
    <name evidence="6" type="ORF">ACK3FC_16610</name>
</gene>
<evidence type="ECO:0000256" key="2">
    <source>
        <dbReference type="ARBA" id="ARBA00034247"/>
    </source>
</evidence>
<comment type="catalytic activity">
    <reaction evidence="2">
        <text>2 GTP = 3',3'-c-di-GMP + 2 diphosphate</text>
        <dbReference type="Rhea" id="RHEA:24898"/>
        <dbReference type="ChEBI" id="CHEBI:33019"/>
        <dbReference type="ChEBI" id="CHEBI:37565"/>
        <dbReference type="ChEBI" id="CHEBI:58805"/>
        <dbReference type="EC" id="2.7.7.65"/>
    </reaction>
</comment>
<dbReference type="InterPro" id="IPR050469">
    <property type="entry name" value="Diguanylate_Cyclase"/>
</dbReference>
<feature type="compositionally biased region" description="Pro residues" evidence="3">
    <location>
        <begin position="190"/>
        <end position="199"/>
    </location>
</feature>
<feature type="transmembrane region" description="Helical" evidence="4">
    <location>
        <begin position="87"/>
        <end position="110"/>
    </location>
</feature>
<dbReference type="Gene3D" id="3.30.70.270">
    <property type="match status" value="1"/>
</dbReference>
<feature type="transmembrane region" description="Helical" evidence="4">
    <location>
        <begin position="21"/>
        <end position="44"/>
    </location>
</feature>
<dbReference type="Pfam" id="PF00990">
    <property type="entry name" value="GGDEF"/>
    <property type="match status" value="1"/>
</dbReference>
<dbReference type="InterPro" id="IPR000160">
    <property type="entry name" value="GGDEF_dom"/>
</dbReference>
<feature type="domain" description="GGDEF" evidence="5">
    <location>
        <begin position="3"/>
        <end position="134"/>
    </location>
</feature>
<evidence type="ECO:0000313" key="7">
    <source>
        <dbReference type="Proteomes" id="UP001635788"/>
    </source>
</evidence>
<dbReference type="SUPFAM" id="SSF55073">
    <property type="entry name" value="Nucleotide cyclase"/>
    <property type="match status" value="1"/>
</dbReference>
<evidence type="ECO:0000256" key="4">
    <source>
        <dbReference type="SAM" id="Phobius"/>
    </source>
</evidence>
<dbReference type="EMBL" id="JBKAMQ010000002">
    <property type="protein sequence ID" value="MFN6508786.1"/>
    <property type="molecule type" value="Genomic_DNA"/>
</dbReference>
<keyword evidence="7" id="KW-1185">Reference proteome</keyword>
<feature type="region of interest" description="Disordered" evidence="3">
    <location>
        <begin position="171"/>
        <end position="224"/>
    </location>
</feature>
<sequence length="224" mass="23860">MALLAVLRRLRRAPAVDHWPWRLLGGVVGVQMLWTGCNLLALLLPQHGSMLQLLGVMFSGSAMIPALYAIAWRLLATIEQRQIPHPASPLGVVTVSIGIAICPATAYAAINLLQQADAALYRAKRNGRNCCAHAQDAAAALQGVAAPGRACAANAARAACVPVSVHKKRQPRHAGLAWRSAAKRRGVTPPRRPCTPPPGCTRTSRACRRRRCPPAPPAASIWPA</sequence>
<evidence type="ECO:0000256" key="3">
    <source>
        <dbReference type="SAM" id="MobiDB-lite"/>
    </source>
</evidence>
<reference evidence="6 7" key="1">
    <citation type="submission" date="2024-12" db="EMBL/GenBank/DDBJ databases">
        <authorList>
            <person name="Alaofin S."/>
            <person name="Velasco D."/>
            <person name="Li D."/>
            <person name="Baldwin T."/>
            <person name="Liu Z."/>
            <person name="Schachterle J.K."/>
        </authorList>
    </citation>
    <scope>NUCLEOTIDE SEQUENCE [LARGE SCALE GENOMIC DNA]</scope>
    <source>
        <strain evidence="6 7">B1</strain>
    </source>
</reference>
<dbReference type="InterPro" id="IPR029787">
    <property type="entry name" value="Nucleotide_cyclase"/>
</dbReference>
<accession>A0ABW9L0Z4</accession>
<protein>
    <recommendedName>
        <fullName evidence="1">diguanylate cyclase</fullName>
        <ecNumber evidence="1">2.7.7.65</ecNumber>
    </recommendedName>
</protein>
<comment type="caution">
    <text evidence="6">The sequence shown here is derived from an EMBL/GenBank/DDBJ whole genome shotgun (WGS) entry which is preliminary data.</text>
</comment>
<organism evidence="6 7">
    <name type="scientific">Xanthomonas translucens pv. translucens</name>
    <dbReference type="NCBI Taxonomy" id="134875"/>
    <lineage>
        <taxon>Bacteria</taxon>
        <taxon>Pseudomonadati</taxon>
        <taxon>Pseudomonadota</taxon>
        <taxon>Gammaproteobacteria</taxon>
        <taxon>Lysobacterales</taxon>
        <taxon>Lysobacteraceae</taxon>
        <taxon>Xanthomonas</taxon>
        <taxon>Xanthomonas translucens group</taxon>
    </lineage>
</organism>
<dbReference type="RefSeq" id="WP_003479932.1">
    <property type="nucleotide sequence ID" value="NZ_JANUQY010000011.1"/>
</dbReference>
<feature type="transmembrane region" description="Helical" evidence="4">
    <location>
        <begin position="50"/>
        <end position="75"/>
    </location>
</feature>
<evidence type="ECO:0000313" key="6">
    <source>
        <dbReference type="EMBL" id="MFN6508786.1"/>
    </source>
</evidence>
<dbReference type="InterPro" id="IPR043128">
    <property type="entry name" value="Rev_trsase/Diguanyl_cyclase"/>
</dbReference>
<keyword evidence="4" id="KW-1133">Transmembrane helix</keyword>
<dbReference type="NCBIfam" id="TIGR00254">
    <property type="entry name" value="GGDEF"/>
    <property type="match status" value="1"/>
</dbReference>
<dbReference type="SMART" id="SM00267">
    <property type="entry name" value="GGDEF"/>
    <property type="match status" value="1"/>
</dbReference>
<proteinExistence type="predicted"/>